<name>A0AA44XV64_BURVI</name>
<reference evidence="1 2" key="1">
    <citation type="submission" date="2018-03" db="EMBL/GenBank/DDBJ databases">
        <authorList>
            <person name="Nguyen K."/>
            <person name="Fouts D."/>
            <person name="Sutton G."/>
        </authorList>
    </citation>
    <scope>NUCLEOTIDE SEQUENCE [LARGE SCALE GENOMIC DNA]</scope>
    <source>
        <strain evidence="1 2">AU3578</strain>
    </source>
</reference>
<comment type="caution">
    <text evidence="1">The sequence shown here is derived from an EMBL/GenBank/DDBJ whole genome shotgun (WGS) entry which is preliminary data.</text>
</comment>
<sequence length="316" mass="36210">MNWIDDFVAKLFPLDVSQQNMEAAFLLKYQNIPNTLFKYREANDYSIKNLVDDTVWLADPATFNDPYDCHHFINYEKLSNNFLRLMPQELRDRLPQDKLDEIENSISLAEDPNSAIIDILLRDVAPEKAAAMKAALLGAMSAMFEKMGADGANRMKDGFKVCSFSERVDSTLMWSHYANYHKGFCIEYAIKSVRPDDYVSRFMYPVIYSEHPFDATPNMLQVGKTGFNNLYLNLAGLIKSIDWGYEKEWRLIFANGVLDKAQSWRMPLPKSVYLGSHISPDDQTRLTDICVSKGISIFKMHHSRGAFVMEARPIVA</sequence>
<gene>
    <name evidence="1" type="ORF">C6T65_32365</name>
</gene>
<dbReference type="EMBL" id="PVHK01000246">
    <property type="protein sequence ID" value="PRH38242.1"/>
    <property type="molecule type" value="Genomic_DNA"/>
</dbReference>
<evidence type="ECO:0000313" key="1">
    <source>
        <dbReference type="EMBL" id="PRH38242.1"/>
    </source>
</evidence>
<dbReference type="InterPro" id="IPR021352">
    <property type="entry name" value="DUF2971"/>
</dbReference>
<dbReference type="RefSeq" id="WP_081071408.1">
    <property type="nucleotide sequence ID" value="NZ_CADFEX010000006.1"/>
</dbReference>
<proteinExistence type="predicted"/>
<organism evidence="1 2">
    <name type="scientific">Burkholderia vietnamiensis</name>
    <dbReference type="NCBI Taxonomy" id="60552"/>
    <lineage>
        <taxon>Bacteria</taxon>
        <taxon>Pseudomonadati</taxon>
        <taxon>Pseudomonadota</taxon>
        <taxon>Betaproteobacteria</taxon>
        <taxon>Burkholderiales</taxon>
        <taxon>Burkholderiaceae</taxon>
        <taxon>Burkholderia</taxon>
        <taxon>Burkholderia cepacia complex</taxon>
    </lineage>
</organism>
<protein>
    <submittedName>
        <fullName evidence="1">DUF2971 domain-containing protein</fullName>
    </submittedName>
</protein>
<accession>A0AA44XV64</accession>
<dbReference type="AlphaFoldDB" id="A0AA44XV64"/>
<dbReference type="Proteomes" id="UP000237632">
    <property type="component" value="Unassembled WGS sequence"/>
</dbReference>
<evidence type="ECO:0000313" key="2">
    <source>
        <dbReference type="Proteomes" id="UP000237632"/>
    </source>
</evidence>
<dbReference type="Pfam" id="PF11185">
    <property type="entry name" value="DUF2971"/>
    <property type="match status" value="1"/>
</dbReference>